<keyword evidence="5 8" id="KW-0812">Transmembrane</keyword>
<evidence type="ECO:0000256" key="4">
    <source>
        <dbReference type="ARBA" id="ARBA00022596"/>
    </source>
</evidence>
<dbReference type="PANTHER" id="PTHR31611">
    <property type="entry name" value="HIGH-AFFINITY NICKEL TRANSPORT PROTEIN NIC1"/>
    <property type="match status" value="1"/>
</dbReference>
<feature type="transmembrane region" description="Helical" evidence="8">
    <location>
        <begin position="309"/>
        <end position="329"/>
    </location>
</feature>
<organism evidence="9 10">
    <name type="scientific">Sporolactobacillus shoreicorticis</name>
    <dbReference type="NCBI Taxonomy" id="1923877"/>
    <lineage>
        <taxon>Bacteria</taxon>
        <taxon>Bacillati</taxon>
        <taxon>Bacillota</taxon>
        <taxon>Bacilli</taxon>
        <taxon>Bacillales</taxon>
        <taxon>Sporolactobacillaceae</taxon>
        <taxon>Sporolactobacillus</taxon>
    </lineage>
</organism>
<dbReference type="InterPro" id="IPR011541">
    <property type="entry name" value="Ni/Co_transpt_high_affinity"/>
</dbReference>
<reference evidence="10" key="1">
    <citation type="journal article" date="2019" name="Int. J. Syst. Evol. Microbiol.">
        <title>The Global Catalogue of Microorganisms (GCM) 10K type strain sequencing project: providing services to taxonomists for standard genome sequencing and annotation.</title>
        <authorList>
            <consortium name="The Broad Institute Genomics Platform"/>
            <consortium name="The Broad Institute Genome Sequencing Center for Infectious Disease"/>
            <person name="Wu L."/>
            <person name="Ma J."/>
        </authorList>
    </citation>
    <scope>NUCLEOTIDE SEQUENCE [LARGE SCALE GENOMIC DNA]</scope>
    <source>
        <strain evidence="10">TISTR 2466</strain>
    </source>
</reference>
<gene>
    <name evidence="9" type="ORF">ACFSUE_06635</name>
</gene>
<dbReference type="Pfam" id="PF03824">
    <property type="entry name" value="NicO"/>
    <property type="match status" value="1"/>
</dbReference>
<feature type="transmembrane region" description="Helical" evidence="8">
    <location>
        <begin position="78"/>
        <end position="103"/>
    </location>
</feature>
<sequence length="343" mass="38658">MRKKGRTKVLKKCLPYYIGSFILHMLGFGLLFLATEINSVMFSLGLVAYTLGLRHAFDADHIAAIDNTVRKLTQQKRNSLGVGFYFSLGHSSVVFAMSVLLAVSVRWAQHHLPQFAHIGGFVGAAVSGSFLIVIAIINLVILIDLQKMLRRVRMRKFDQVKFEQMLQSRGFLSHVCAPLFSFINRSWHVFPLGFLFGLGFDTATEISLLALSAESARAHMSFAAILALPILFAAGMNVMDTTDSVMMTRAYRWALDTPVRKIYYNITVTAISVAAALMIGAVELSQVAGEAFQLQGSFWNWVQQIDLNWMGYGLIILFIVVWGGSYFIWKCLHISRRWKQYYF</sequence>
<keyword evidence="3 8" id="KW-0813">Transport</keyword>
<feature type="transmembrane region" description="Helical" evidence="8">
    <location>
        <begin position="189"/>
        <end position="212"/>
    </location>
</feature>
<evidence type="ECO:0000313" key="9">
    <source>
        <dbReference type="EMBL" id="MFD2693308.1"/>
    </source>
</evidence>
<keyword evidence="10" id="KW-1185">Reference proteome</keyword>
<keyword evidence="7 8" id="KW-0472">Membrane</keyword>
<dbReference type="Proteomes" id="UP001597399">
    <property type="component" value="Unassembled WGS sequence"/>
</dbReference>
<evidence type="ECO:0000313" key="10">
    <source>
        <dbReference type="Proteomes" id="UP001597399"/>
    </source>
</evidence>
<proteinExistence type="inferred from homology"/>
<keyword evidence="6 8" id="KW-1133">Transmembrane helix</keyword>
<feature type="transmembrane region" description="Helical" evidence="8">
    <location>
        <begin position="14"/>
        <end position="34"/>
    </location>
</feature>
<evidence type="ECO:0000256" key="7">
    <source>
        <dbReference type="ARBA" id="ARBA00023136"/>
    </source>
</evidence>
<evidence type="ECO:0000256" key="3">
    <source>
        <dbReference type="ARBA" id="ARBA00022448"/>
    </source>
</evidence>
<dbReference type="NCBIfam" id="TIGR00802">
    <property type="entry name" value="nico"/>
    <property type="match status" value="1"/>
</dbReference>
<dbReference type="RefSeq" id="WP_373689392.1">
    <property type="nucleotide sequence ID" value="NZ_JAMXWM010000002.1"/>
</dbReference>
<name>A0ABW5S1T3_9BACL</name>
<dbReference type="EMBL" id="JBHUMQ010000015">
    <property type="protein sequence ID" value="MFD2693308.1"/>
    <property type="molecule type" value="Genomic_DNA"/>
</dbReference>
<accession>A0ABW5S1T3</accession>
<keyword evidence="4" id="KW-0533">Nickel</keyword>
<comment type="caution">
    <text evidence="9">The sequence shown here is derived from an EMBL/GenBank/DDBJ whole genome shotgun (WGS) entry which is preliminary data.</text>
</comment>
<evidence type="ECO:0000256" key="1">
    <source>
        <dbReference type="ARBA" id="ARBA00004127"/>
    </source>
</evidence>
<evidence type="ECO:0000256" key="6">
    <source>
        <dbReference type="ARBA" id="ARBA00022989"/>
    </source>
</evidence>
<dbReference type="PANTHER" id="PTHR31611:SF0">
    <property type="entry name" value="HIGH-AFFINITY NICKEL TRANSPORT PROTEIN NIC1"/>
    <property type="match status" value="1"/>
</dbReference>
<feature type="transmembrane region" description="Helical" evidence="8">
    <location>
        <begin position="262"/>
        <end position="282"/>
    </location>
</feature>
<dbReference type="InterPro" id="IPR004688">
    <property type="entry name" value="Ni/Co_transpt"/>
</dbReference>
<evidence type="ECO:0000256" key="5">
    <source>
        <dbReference type="ARBA" id="ARBA00022692"/>
    </source>
</evidence>
<feature type="transmembrane region" description="Helical" evidence="8">
    <location>
        <begin position="218"/>
        <end position="239"/>
    </location>
</feature>
<comment type="subcellular location">
    <subcellularLocation>
        <location evidence="8">Cell membrane</location>
        <topology evidence="8">Multi-pass membrane protein</topology>
    </subcellularLocation>
    <subcellularLocation>
        <location evidence="1">Endomembrane system</location>
        <topology evidence="1">Multi-pass membrane protein</topology>
    </subcellularLocation>
</comment>
<protein>
    <recommendedName>
        <fullName evidence="8">Nickel/cobalt efflux system</fullName>
    </recommendedName>
</protein>
<feature type="transmembrane region" description="Helical" evidence="8">
    <location>
        <begin position="40"/>
        <end position="57"/>
    </location>
</feature>
<evidence type="ECO:0000256" key="8">
    <source>
        <dbReference type="RuleBase" id="RU362101"/>
    </source>
</evidence>
<feature type="transmembrane region" description="Helical" evidence="8">
    <location>
        <begin position="115"/>
        <end position="145"/>
    </location>
</feature>
<comment type="similarity">
    <text evidence="2 8">Belongs to the NiCoT transporter (TC 2.A.52) family.</text>
</comment>
<evidence type="ECO:0000256" key="2">
    <source>
        <dbReference type="ARBA" id="ARBA00010892"/>
    </source>
</evidence>